<dbReference type="SUPFAM" id="SSF51735">
    <property type="entry name" value="NAD(P)-binding Rossmann-fold domains"/>
    <property type="match status" value="1"/>
</dbReference>
<accession>A0ABU2KHR2</accession>
<comment type="caution">
    <text evidence="3">The sequence shown here is derived from an EMBL/GenBank/DDBJ whole genome shotgun (WGS) entry which is preliminary data.</text>
</comment>
<keyword evidence="2 3" id="KW-0560">Oxidoreductase</keyword>
<dbReference type="EC" id="1.-.-.-" evidence="3"/>
<dbReference type="PANTHER" id="PTHR43477">
    <property type="entry name" value="DIHYDROANTICAPSIN 7-DEHYDROGENASE"/>
    <property type="match status" value="1"/>
</dbReference>
<dbReference type="GO" id="GO:0016491">
    <property type="term" value="F:oxidoreductase activity"/>
    <property type="evidence" value="ECO:0007669"/>
    <property type="project" value="UniProtKB-KW"/>
</dbReference>
<sequence length="264" mass="29156">MVKEFKDKNQWAVILGGSSGLGLASAKKLASHGMNLIILHRDRKTNLAAIEREFEVCKKEGIQLKSFNIDATNSEKIQENLSEIKSLLSDKGKIKILLHSIAKGNLKPMLGEKTTLSSVDFQITIQAMALSLYDWVKAIFTEELFHQDSRIIAFTSEGNSKAWKNYAAVSAAKVALEAITRNIALEFAAYGIKANCIQAGMTDTFSFRQISGSEQLKKYALMRNPNQRLTTAEDVANVVYLLSKDEAKWITGTTIPVDGGEHLS</sequence>
<evidence type="ECO:0000256" key="1">
    <source>
        <dbReference type="ARBA" id="ARBA00006484"/>
    </source>
</evidence>
<dbReference type="InterPro" id="IPR051122">
    <property type="entry name" value="SDR_DHRS6-like"/>
</dbReference>
<dbReference type="InterPro" id="IPR002347">
    <property type="entry name" value="SDR_fam"/>
</dbReference>
<evidence type="ECO:0000313" key="3">
    <source>
        <dbReference type="EMBL" id="MDT0294257.1"/>
    </source>
</evidence>
<comment type="similarity">
    <text evidence="1">Belongs to the short-chain dehydrogenases/reductases (SDR) family.</text>
</comment>
<dbReference type="InterPro" id="IPR036291">
    <property type="entry name" value="NAD(P)-bd_dom_sf"/>
</dbReference>
<proteinExistence type="inferred from homology"/>
<organism evidence="3 4">
    <name type="scientific">Mesonia ostreae</name>
    <dbReference type="NCBI Taxonomy" id="861110"/>
    <lineage>
        <taxon>Bacteria</taxon>
        <taxon>Pseudomonadati</taxon>
        <taxon>Bacteroidota</taxon>
        <taxon>Flavobacteriia</taxon>
        <taxon>Flavobacteriales</taxon>
        <taxon>Flavobacteriaceae</taxon>
        <taxon>Mesonia</taxon>
    </lineage>
</organism>
<dbReference type="Proteomes" id="UP001182991">
    <property type="component" value="Unassembled WGS sequence"/>
</dbReference>
<dbReference type="CDD" id="cd05233">
    <property type="entry name" value="SDR_c"/>
    <property type="match status" value="1"/>
</dbReference>
<dbReference type="Pfam" id="PF13561">
    <property type="entry name" value="adh_short_C2"/>
    <property type="match status" value="1"/>
</dbReference>
<name>A0ABU2KHR2_9FLAO</name>
<dbReference type="RefSeq" id="WP_311401211.1">
    <property type="nucleotide sequence ID" value="NZ_JAVRBG010000005.1"/>
</dbReference>
<dbReference type="EMBL" id="JAVRBG010000005">
    <property type="protein sequence ID" value="MDT0294257.1"/>
    <property type="molecule type" value="Genomic_DNA"/>
</dbReference>
<gene>
    <name evidence="3" type="ORF">RLT85_06385</name>
</gene>
<dbReference type="PRINTS" id="PR00081">
    <property type="entry name" value="GDHRDH"/>
</dbReference>
<evidence type="ECO:0000256" key="2">
    <source>
        <dbReference type="ARBA" id="ARBA00023002"/>
    </source>
</evidence>
<dbReference type="PANTHER" id="PTHR43477:SF1">
    <property type="entry name" value="DIHYDROANTICAPSIN 7-DEHYDROGENASE"/>
    <property type="match status" value="1"/>
</dbReference>
<reference evidence="4" key="1">
    <citation type="submission" date="2023-07" db="EMBL/GenBank/DDBJ databases">
        <title>Isolating and identifying novel microbial strains from the Mariana Trench.</title>
        <authorList>
            <person name="Fu H."/>
        </authorList>
    </citation>
    <scope>NUCLEOTIDE SEQUENCE [LARGE SCALE GENOMIC DNA]</scope>
    <source>
        <strain evidence="4">T-y2</strain>
    </source>
</reference>
<dbReference type="Gene3D" id="3.40.50.720">
    <property type="entry name" value="NAD(P)-binding Rossmann-like Domain"/>
    <property type="match status" value="2"/>
</dbReference>
<protein>
    <submittedName>
        <fullName evidence="3">SDR family oxidoreductase</fullName>
        <ecNumber evidence="3">1.-.-.-</ecNumber>
    </submittedName>
</protein>
<keyword evidence="4" id="KW-1185">Reference proteome</keyword>
<evidence type="ECO:0000313" key="4">
    <source>
        <dbReference type="Proteomes" id="UP001182991"/>
    </source>
</evidence>